<reference evidence="3" key="1">
    <citation type="submission" date="2019-08" db="EMBL/GenBank/DDBJ databases">
        <title>The genome of the North American firefly Photinus pyralis.</title>
        <authorList>
            <consortium name="Photinus pyralis genome working group"/>
            <person name="Fallon T.R."/>
            <person name="Sander Lower S.E."/>
            <person name="Weng J.-K."/>
        </authorList>
    </citation>
    <scope>NUCLEOTIDE SEQUENCE</scope>
    <source>
        <strain evidence="3">TRF0915ILg1</strain>
        <tissue evidence="3">Whole body</tissue>
    </source>
</reference>
<feature type="compositionally biased region" description="Polar residues" evidence="1">
    <location>
        <begin position="10"/>
        <end position="21"/>
    </location>
</feature>
<evidence type="ECO:0000313" key="3">
    <source>
        <dbReference type="EMBL" id="KAF2890295.1"/>
    </source>
</evidence>
<evidence type="ECO:0000313" key="4">
    <source>
        <dbReference type="Proteomes" id="UP000801492"/>
    </source>
</evidence>
<proteinExistence type="predicted"/>
<dbReference type="AlphaFoldDB" id="A0A8K0G3F7"/>
<sequence>KKEERDRKATTSNSTSDSTHALNCTDDITALVEQSWITENNWWLDSGATEHMCMNSNLFQELEDE</sequence>
<dbReference type="Proteomes" id="UP000801492">
    <property type="component" value="Unassembled WGS sequence"/>
</dbReference>
<feature type="non-terminal residue" evidence="3">
    <location>
        <position position="1"/>
    </location>
</feature>
<feature type="domain" description="Retrovirus-related Pol polyprotein from transposon TNT 1-94-like beta-barrel" evidence="2">
    <location>
        <begin position="42"/>
        <end position="63"/>
    </location>
</feature>
<dbReference type="Pfam" id="PF22936">
    <property type="entry name" value="Pol_BBD"/>
    <property type="match status" value="1"/>
</dbReference>
<dbReference type="InterPro" id="IPR054722">
    <property type="entry name" value="PolX-like_BBD"/>
</dbReference>
<evidence type="ECO:0000256" key="1">
    <source>
        <dbReference type="SAM" id="MobiDB-lite"/>
    </source>
</evidence>
<comment type="caution">
    <text evidence="3">The sequence shown here is derived from an EMBL/GenBank/DDBJ whole genome shotgun (WGS) entry which is preliminary data.</text>
</comment>
<evidence type="ECO:0000259" key="2">
    <source>
        <dbReference type="Pfam" id="PF22936"/>
    </source>
</evidence>
<accession>A0A8K0G3F7</accession>
<dbReference type="EMBL" id="VTPC01055010">
    <property type="protein sequence ID" value="KAF2890295.1"/>
    <property type="molecule type" value="Genomic_DNA"/>
</dbReference>
<feature type="region of interest" description="Disordered" evidence="1">
    <location>
        <begin position="1"/>
        <end position="21"/>
    </location>
</feature>
<organism evidence="3 4">
    <name type="scientific">Ignelater luminosus</name>
    <name type="common">Cucubano</name>
    <name type="synonym">Pyrophorus luminosus</name>
    <dbReference type="NCBI Taxonomy" id="2038154"/>
    <lineage>
        <taxon>Eukaryota</taxon>
        <taxon>Metazoa</taxon>
        <taxon>Ecdysozoa</taxon>
        <taxon>Arthropoda</taxon>
        <taxon>Hexapoda</taxon>
        <taxon>Insecta</taxon>
        <taxon>Pterygota</taxon>
        <taxon>Neoptera</taxon>
        <taxon>Endopterygota</taxon>
        <taxon>Coleoptera</taxon>
        <taxon>Polyphaga</taxon>
        <taxon>Elateriformia</taxon>
        <taxon>Elateroidea</taxon>
        <taxon>Elateridae</taxon>
        <taxon>Agrypninae</taxon>
        <taxon>Pyrophorini</taxon>
        <taxon>Ignelater</taxon>
    </lineage>
</organism>
<protein>
    <recommendedName>
        <fullName evidence="2">Retrovirus-related Pol polyprotein from transposon TNT 1-94-like beta-barrel domain-containing protein</fullName>
    </recommendedName>
</protein>
<name>A0A8K0G3F7_IGNLU</name>
<dbReference type="OrthoDB" id="8003956at2759"/>
<gene>
    <name evidence="3" type="ORF">ILUMI_15878</name>
</gene>
<keyword evidence="4" id="KW-1185">Reference proteome</keyword>